<name>A0A532UXX4_UNCL8</name>
<dbReference type="InterPro" id="IPR011006">
    <property type="entry name" value="CheY-like_superfamily"/>
</dbReference>
<protein>
    <submittedName>
        <fullName evidence="7">Two-component system response regulator</fullName>
    </submittedName>
</protein>
<sequence>MTNKKVLLVDDEVEFTELLAERMRNRDMDVDTADSGEKAAELAQQKRYDAIIMDLAMPGMDGIETLKQLLQDNPDQQVVLLTGHATVPKSVEAIKHGAVEFLEKPADIDKLIEIVSRAKVKKSELTEKRMKESIEEIMKKRGW</sequence>
<dbReference type="Proteomes" id="UP000319619">
    <property type="component" value="Unassembled WGS sequence"/>
</dbReference>
<comment type="caution">
    <text evidence="7">The sequence shown here is derived from an EMBL/GenBank/DDBJ whole genome shotgun (WGS) entry which is preliminary data.</text>
</comment>
<organism evidence="7 8">
    <name type="scientific">candidate division LCP-89 bacterium B3_LCP</name>
    <dbReference type="NCBI Taxonomy" id="2012998"/>
    <lineage>
        <taxon>Bacteria</taxon>
        <taxon>Pseudomonadati</taxon>
        <taxon>Bacteria division LCP-89</taxon>
    </lineage>
</organism>
<feature type="domain" description="Response regulatory" evidence="6">
    <location>
        <begin position="5"/>
        <end position="119"/>
    </location>
</feature>
<evidence type="ECO:0000256" key="1">
    <source>
        <dbReference type="ARBA" id="ARBA00022553"/>
    </source>
</evidence>
<dbReference type="Gene3D" id="3.40.50.2300">
    <property type="match status" value="1"/>
</dbReference>
<dbReference type="FunFam" id="3.40.50.2300:FF:000018">
    <property type="entry name" value="DNA-binding transcriptional regulator NtrC"/>
    <property type="match status" value="1"/>
</dbReference>
<dbReference type="AlphaFoldDB" id="A0A532UXX4"/>
<dbReference type="InterPro" id="IPR050595">
    <property type="entry name" value="Bact_response_regulator"/>
</dbReference>
<evidence type="ECO:0000256" key="5">
    <source>
        <dbReference type="PROSITE-ProRule" id="PRU00169"/>
    </source>
</evidence>
<reference evidence="7 8" key="1">
    <citation type="submission" date="2017-06" db="EMBL/GenBank/DDBJ databases">
        <title>Novel microbial phyla capable of carbon fixation and sulfur reduction in deep-sea sediments.</title>
        <authorList>
            <person name="Huang J."/>
            <person name="Baker B."/>
            <person name="Wang Y."/>
        </authorList>
    </citation>
    <scope>NUCLEOTIDE SEQUENCE [LARGE SCALE GENOMIC DNA]</scope>
    <source>
        <strain evidence="7">B3_LCP</strain>
    </source>
</reference>
<keyword evidence="2" id="KW-0902">Two-component regulatory system</keyword>
<dbReference type="GO" id="GO:0000160">
    <property type="term" value="P:phosphorelay signal transduction system"/>
    <property type="evidence" value="ECO:0007669"/>
    <property type="project" value="UniProtKB-KW"/>
</dbReference>
<evidence type="ECO:0000256" key="4">
    <source>
        <dbReference type="ARBA" id="ARBA00023163"/>
    </source>
</evidence>
<accession>A0A532UXX4</accession>
<keyword evidence="4" id="KW-0804">Transcription</keyword>
<evidence type="ECO:0000256" key="2">
    <source>
        <dbReference type="ARBA" id="ARBA00023012"/>
    </source>
</evidence>
<dbReference type="PROSITE" id="PS50110">
    <property type="entry name" value="RESPONSE_REGULATORY"/>
    <property type="match status" value="1"/>
</dbReference>
<evidence type="ECO:0000259" key="6">
    <source>
        <dbReference type="PROSITE" id="PS50110"/>
    </source>
</evidence>
<keyword evidence="1 5" id="KW-0597">Phosphoprotein</keyword>
<dbReference type="SUPFAM" id="SSF52172">
    <property type="entry name" value="CheY-like"/>
    <property type="match status" value="1"/>
</dbReference>
<feature type="modified residue" description="4-aspartylphosphate" evidence="5">
    <location>
        <position position="54"/>
    </location>
</feature>
<dbReference type="Pfam" id="PF00072">
    <property type="entry name" value="Response_reg"/>
    <property type="match status" value="1"/>
</dbReference>
<proteinExistence type="predicted"/>
<evidence type="ECO:0000256" key="3">
    <source>
        <dbReference type="ARBA" id="ARBA00023015"/>
    </source>
</evidence>
<dbReference type="EMBL" id="NJBN01000007">
    <property type="protein sequence ID" value="TKJ39752.1"/>
    <property type="molecule type" value="Genomic_DNA"/>
</dbReference>
<dbReference type="SMART" id="SM00448">
    <property type="entry name" value="REC"/>
    <property type="match status" value="1"/>
</dbReference>
<evidence type="ECO:0000313" key="7">
    <source>
        <dbReference type="EMBL" id="TKJ39752.1"/>
    </source>
</evidence>
<gene>
    <name evidence="7" type="ORF">CEE37_10770</name>
</gene>
<dbReference type="PANTHER" id="PTHR44591">
    <property type="entry name" value="STRESS RESPONSE REGULATOR PROTEIN 1"/>
    <property type="match status" value="1"/>
</dbReference>
<dbReference type="InterPro" id="IPR001789">
    <property type="entry name" value="Sig_transdc_resp-reg_receiver"/>
</dbReference>
<keyword evidence="3" id="KW-0805">Transcription regulation</keyword>
<evidence type="ECO:0000313" key="8">
    <source>
        <dbReference type="Proteomes" id="UP000319619"/>
    </source>
</evidence>
<dbReference type="PANTHER" id="PTHR44591:SF14">
    <property type="entry name" value="PROTEIN PILG"/>
    <property type="match status" value="1"/>
</dbReference>